<dbReference type="GO" id="GO:0003341">
    <property type="term" value="P:cilium movement"/>
    <property type="evidence" value="ECO:0007669"/>
    <property type="project" value="TreeGrafter"/>
</dbReference>
<dbReference type="InterPro" id="IPR013783">
    <property type="entry name" value="Ig-like_fold"/>
</dbReference>
<dbReference type="STRING" id="145388.A0A0D2M720"/>
<dbReference type="RefSeq" id="XP_013890295.1">
    <property type="nucleotide sequence ID" value="XM_014034841.1"/>
</dbReference>
<dbReference type="KEGG" id="mng:MNEG_16689"/>
<evidence type="ECO:0000313" key="1">
    <source>
        <dbReference type="EMBL" id="KIY91275.1"/>
    </source>
</evidence>
<dbReference type="InterPro" id="IPR033305">
    <property type="entry name" value="Hydin-like"/>
</dbReference>
<keyword evidence="2" id="KW-1185">Reference proteome</keyword>
<accession>A0A0D2M720</accession>
<dbReference type="Gene3D" id="2.60.40.10">
    <property type="entry name" value="Immunoglobulins"/>
    <property type="match status" value="1"/>
</dbReference>
<organism evidence="1 2">
    <name type="scientific">Monoraphidium neglectum</name>
    <dbReference type="NCBI Taxonomy" id="145388"/>
    <lineage>
        <taxon>Eukaryota</taxon>
        <taxon>Viridiplantae</taxon>
        <taxon>Chlorophyta</taxon>
        <taxon>core chlorophytes</taxon>
        <taxon>Chlorophyceae</taxon>
        <taxon>CS clade</taxon>
        <taxon>Sphaeropleales</taxon>
        <taxon>Selenastraceae</taxon>
        <taxon>Monoraphidium</taxon>
    </lineage>
</organism>
<dbReference type="AlphaFoldDB" id="A0A0D2M720"/>
<name>A0A0D2M720_9CHLO</name>
<protein>
    <submittedName>
        <fullName evidence="1">Hydrocephalus-inducing protein</fullName>
    </submittedName>
</protein>
<dbReference type="OrthoDB" id="442692at2759"/>
<proteinExistence type="predicted"/>
<dbReference type="GO" id="GO:1904158">
    <property type="term" value="P:axonemal central apparatus assembly"/>
    <property type="evidence" value="ECO:0007669"/>
    <property type="project" value="TreeGrafter"/>
</dbReference>
<sequence length="349" mass="36590">MSAADAPHEGSVFFPIPDGSGLLYKLTGQAESPTPEAVIERQLPAKERHVEPLTVVNWLHKPQRFRVKLEKLAGDRATRLEGGEHIDVPAKAERQYNLAFYSYTQGLTHARVTFTSEATGEYCYYDLKLTSSAPARRGCLAMECPVRTETVARVQIANPLPGDITMKATVVGSRQVTVHPDPPVLRGAATTELEVRFRPLLVGACDATLKLECPELGLHEWGLKLAGAAVNPERGLAFSVPLGGRGAQAFRFTHYLQERAEYRCYFRSAAAGSGGGGGGGGAGGGAGGSSVGFDAPATVVAPAAAGPGGVCGGAAPRGALGAAGSLTARGHIKLVEVNPRRLVRTARTA</sequence>
<dbReference type="PANTHER" id="PTHR23053">
    <property type="entry name" value="DLEC1 DELETED IN LUNG AND ESOPHAGEAL CANCER 1"/>
    <property type="match status" value="1"/>
</dbReference>
<evidence type="ECO:0000313" key="2">
    <source>
        <dbReference type="Proteomes" id="UP000054498"/>
    </source>
</evidence>
<dbReference type="Proteomes" id="UP000054498">
    <property type="component" value="Unassembled WGS sequence"/>
</dbReference>
<dbReference type="GO" id="GO:0005930">
    <property type="term" value="C:axoneme"/>
    <property type="evidence" value="ECO:0007669"/>
    <property type="project" value="TreeGrafter"/>
</dbReference>
<dbReference type="EMBL" id="KK106874">
    <property type="protein sequence ID" value="KIY91275.1"/>
    <property type="molecule type" value="Genomic_DNA"/>
</dbReference>
<gene>
    <name evidence="1" type="ORF">MNEG_16689</name>
</gene>
<dbReference type="GeneID" id="25734473"/>
<reference evidence="1 2" key="1">
    <citation type="journal article" date="2013" name="BMC Genomics">
        <title>Reconstruction of the lipid metabolism for the microalga Monoraphidium neglectum from its genome sequence reveals characteristics suitable for biofuel production.</title>
        <authorList>
            <person name="Bogen C."/>
            <person name="Al-Dilaimi A."/>
            <person name="Albersmeier A."/>
            <person name="Wichmann J."/>
            <person name="Grundmann M."/>
            <person name="Rupp O."/>
            <person name="Lauersen K.J."/>
            <person name="Blifernez-Klassen O."/>
            <person name="Kalinowski J."/>
            <person name="Goesmann A."/>
            <person name="Mussgnug J.H."/>
            <person name="Kruse O."/>
        </authorList>
    </citation>
    <scope>NUCLEOTIDE SEQUENCE [LARGE SCALE GENOMIC DNA]</scope>
    <source>
        <strain evidence="1 2">SAG 48.87</strain>
    </source>
</reference>
<dbReference type="PANTHER" id="PTHR23053:SF0">
    <property type="entry name" value="HYDROCEPHALUS-INDUCING PROTEIN HOMOLOG"/>
    <property type="match status" value="1"/>
</dbReference>